<dbReference type="Proteomes" id="UP000276953">
    <property type="component" value="Unassembled WGS sequence"/>
</dbReference>
<evidence type="ECO:0000313" key="2">
    <source>
        <dbReference type="Proteomes" id="UP000276953"/>
    </source>
</evidence>
<dbReference type="AlphaFoldDB" id="A0A3S0Q3Y5"/>
<proteinExistence type="predicted"/>
<organism evidence="1 2">
    <name type="scientific">Chryseobacterium arthrosphaerae</name>
    <dbReference type="NCBI Taxonomy" id="651561"/>
    <lineage>
        <taxon>Bacteria</taxon>
        <taxon>Pseudomonadati</taxon>
        <taxon>Bacteroidota</taxon>
        <taxon>Flavobacteriia</taxon>
        <taxon>Flavobacteriales</taxon>
        <taxon>Weeksellaceae</taxon>
        <taxon>Chryseobacterium group</taxon>
        <taxon>Chryseobacterium</taxon>
    </lineage>
</organism>
<gene>
    <name evidence="1" type="ORF">EJ377_16040</name>
</gene>
<accession>A0A3S0Q3Y5</accession>
<name>A0A3S0Q3Y5_9FLAO</name>
<dbReference type="EMBL" id="RYFC01000003">
    <property type="protein sequence ID" value="RTZ46048.1"/>
    <property type="molecule type" value="Genomic_DNA"/>
</dbReference>
<evidence type="ECO:0000313" key="1">
    <source>
        <dbReference type="EMBL" id="RTZ46048.1"/>
    </source>
</evidence>
<sequence length="66" mass="7439">MDANKHLEDEDPLVLTIQTPDLGLKIVDISDKGNLSLKPIYSEDSKSIPYPIPELKNCSRHFLTCQ</sequence>
<reference evidence="1 2" key="1">
    <citation type="submission" date="2018-12" db="EMBL/GenBank/DDBJ databases">
        <title>Draft Genome Sequence of Chryseobacterium arthrosphaerae strain ED882-96 Isolated from the Blood of a Patient with Liver Cirrhosis in Taiwan.</title>
        <authorList>
            <person name="Lin J.-N."/>
            <person name="Lai C.-H."/>
            <person name="Yang C.-H."/>
            <person name="Huang Y.-H."/>
        </authorList>
    </citation>
    <scope>NUCLEOTIDE SEQUENCE [LARGE SCALE GENOMIC DNA]</scope>
    <source>
        <strain evidence="1 2">ED882-96</strain>
    </source>
</reference>
<protein>
    <submittedName>
        <fullName evidence="1">Uncharacterized protein</fullName>
    </submittedName>
</protein>
<comment type="caution">
    <text evidence="1">The sequence shown here is derived from an EMBL/GenBank/DDBJ whole genome shotgun (WGS) entry which is preliminary data.</text>
</comment>